<feature type="transmembrane region" description="Helical" evidence="10">
    <location>
        <begin position="46"/>
        <end position="69"/>
    </location>
</feature>
<feature type="transmembrane region" description="Helical" evidence="10">
    <location>
        <begin position="90"/>
        <end position="110"/>
    </location>
</feature>
<evidence type="ECO:0000256" key="6">
    <source>
        <dbReference type="ARBA" id="ARBA00022989"/>
    </source>
</evidence>
<keyword evidence="2" id="KW-0813">Transport</keyword>
<evidence type="ECO:0000256" key="4">
    <source>
        <dbReference type="ARBA" id="ARBA00022475"/>
    </source>
</evidence>
<evidence type="ECO:0000256" key="10">
    <source>
        <dbReference type="SAM" id="Phobius"/>
    </source>
</evidence>
<dbReference type="RefSeq" id="WP_046520192.1">
    <property type="nucleotide sequence ID" value="NZ_LAVS01000026.1"/>
</dbReference>
<dbReference type="EMBL" id="RRCF01000001">
    <property type="protein sequence ID" value="RRJ22843.1"/>
    <property type="molecule type" value="Genomic_DNA"/>
</dbReference>
<name>A0A3P3QRB9_9GAMM</name>
<keyword evidence="8 10" id="KW-0472">Membrane</keyword>
<gene>
    <name evidence="11" type="ORF">EIK76_01800</name>
</gene>
<dbReference type="GO" id="GO:0006811">
    <property type="term" value="P:monoatomic ion transport"/>
    <property type="evidence" value="ECO:0007669"/>
    <property type="project" value="UniProtKB-KW"/>
</dbReference>
<proteinExistence type="predicted"/>
<evidence type="ECO:0000256" key="3">
    <source>
        <dbReference type="ARBA" id="ARBA00022449"/>
    </source>
</evidence>
<feature type="transmembrane region" description="Helical" evidence="10">
    <location>
        <begin position="348"/>
        <end position="366"/>
    </location>
</feature>
<organism evidence="11 12">
    <name type="scientific">Rheinheimera mesophila</name>
    <dbReference type="NCBI Taxonomy" id="1547515"/>
    <lineage>
        <taxon>Bacteria</taxon>
        <taxon>Pseudomonadati</taxon>
        <taxon>Pseudomonadota</taxon>
        <taxon>Gammaproteobacteria</taxon>
        <taxon>Chromatiales</taxon>
        <taxon>Chromatiaceae</taxon>
        <taxon>Rheinheimera</taxon>
    </lineage>
</organism>
<dbReference type="CDD" id="cd13131">
    <property type="entry name" value="MATE_NorM_like"/>
    <property type="match status" value="1"/>
</dbReference>
<evidence type="ECO:0000256" key="2">
    <source>
        <dbReference type="ARBA" id="ARBA00022448"/>
    </source>
</evidence>
<protein>
    <recommendedName>
        <fullName evidence="9">Multidrug-efflux transporter</fullName>
    </recommendedName>
</protein>
<keyword evidence="5 10" id="KW-0812">Transmembrane</keyword>
<keyword evidence="12" id="KW-1185">Reference proteome</keyword>
<feature type="transmembrane region" description="Helical" evidence="10">
    <location>
        <begin position="387"/>
        <end position="408"/>
    </location>
</feature>
<dbReference type="Proteomes" id="UP000276260">
    <property type="component" value="Unassembled WGS sequence"/>
</dbReference>
<keyword evidence="6 10" id="KW-1133">Transmembrane helix</keyword>
<keyword evidence="4" id="KW-1003">Cell membrane</keyword>
<sequence length="462" mass="50323">MLPFSRFEAKTILKLSGPIMLAQLTQTMMFVIDTIMAGRVSALDMAAIAVASAIWLPIILTLQGLLLALTPIISQLYGAKNHQAIPHNALQGFYLAMVLSTVIVIAMQFIHLPLQYLSMEESLRDKAVDYLVYVSYGVYPAAGYMIFRNLFEGIGNTKATMWIAFVGILVNIPANYVFIYGKLGMPALGGAGCGVATSLVFLAMFIAITIYAFKSRSTAPYMKKPDSLKPNRKDLWHIIAIGTPIAFSLFFEVTLFSSIPLMIVHLGPIVVAGHQIANNYSALVFMLPMSMGMATTIRVGHLVGSNDVQELKKAVSTAVQLAMMMAVGIALVTYFGRFFVASLYSSDPAVLTVATSILVLACFYQISDAIQVVSACALRGLKHTKPIFFITFIAYWPIGFGLGTVLGLTDWILPKMGAHGFWVGIILGLSCAAVMLAWILKNQIRRLEDGKILQQQQAASSH</sequence>
<feature type="transmembrane region" description="Helical" evidence="10">
    <location>
        <begin position="159"/>
        <end position="181"/>
    </location>
</feature>
<comment type="subcellular location">
    <subcellularLocation>
        <location evidence="1">Cell inner membrane</location>
        <topology evidence="1">Multi-pass membrane protein</topology>
    </subcellularLocation>
</comment>
<feature type="transmembrane region" description="Helical" evidence="10">
    <location>
        <begin position="420"/>
        <end position="440"/>
    </location>
</feature>
<feature type="transmembrane region" description="Helical" evidence="10">
    <location>
        <begin position="21"/>
        <end position="40"/>
    </location>
</feature>
<evidence type="ECO:0000256" key="7">
    <source>
        <dbReference type="ARBA" id="ARBA00023065"/>
    </source>
</evidence>
<evidence type="ECO:0000256" key="9">
    <source>
        <dbReference type="ARBA" id="ARBA00031636"/>
    </source>
</evidence>
<feature type="transmembrane region" description="Helical" evidence="10">
    <location>
        <begin position="315"/>
        <end position="336"/>
    </location>
</feature>
<evidence type="ECO:0000256" key="1">
    <source>
        <dbReference type="ARBA" id="ARBA00004429"/>
    </source>
</evidence>
<evidence type="ECO:0000256" key="8">
    <source>
        <dbReference type="ARBA" id="ARBA00023136"/>
    </source>
</evidence>
<dbReference type="GO" id="GO:0005886">
    <property type="term" value="C:plasma membrane"/>
    <property type="evidence" value="ECO:0007669"/>
    <property type="project" value="UniProtKB-SubCell"/>
</dbReference>
<dbReference type="InterPro" id="IPR048279">
    <property type="entry name" value="MdtK-like"/>
</dbReference>
<dbReference type="GO" id="GO:0015297">
    <property type="term" value="F:antiporter activity"/>
    <property type="evidence" value="ECO:0007669"/>
    <property type="project" value="UniProtKB-KW"/>
</dbReference>
<feature type="transmembrane region" description="Helical" evidence="10">
    <location>
        <begin position="130"/>
        <end position="147"/>
    </location>
</feature>
<dbReference type="AlphaFoldDB" id="A0A3P3QRB9"/>
<reference evidence="11 12" key="1">
    <citation type="submission" date="2018-11" db="EMBL/GenBank/DDBJ databases">
        <title>Draft genome analysis of Rheinheimera mesophila isolated from an industrial waste site.</title>
        <authorList>
            <person name="Yu Q."/>
            <person name="Qi Y."/>
            <person name="Zhang H."/>
            <person name="Lu Y."/>
            <person name="Pu J."/>
        </authorList>
    </citation>
    <scope>NUCLEOTIDE SEQUENCE [LARGE SCALE GENOMIC DNA]</scope>
    <source>
        <strain evidence="11 12">IITR13</strain>
    </source>
</reference>
<keyword evidence="7" id="KW-0406">Ion transport</keyword>
<comment type="caution">
    <text evidence="11">The sequence shown here is derived from an EMBL/GenBank/DDBJ whole genome shotgun (WGS) entry which is preliminary data.</text>
</comment>
<evidence type="ECO:0000313" key="12">
    <source>
        <dbReference type="Proteomes" id="UP000276260"/>
    </source>
</evidence>
<dbReference type="InterPro" id="IPR002528">
    <property type="entry name" value="MATE_fam"/>
</dbReference>
<evidence type="ECO:0000256" key="5">
    <source>
        <dbReference type="ARBA" id="ARBA00022692"/>
    </source>
</evidence>
<dbReference type="Pfam" id="PF01554">
    <property type="entry name" value="MatE"/>
    <property type="match status" value="2"/>
</dbReference>
<feature type="transmembrane region" description="Helical" evidence="10">
    <location>
        <begin position="187"/>
        <end position="213"/>
    </location>
</feature>
<dbReference type="PANTHER" id="PTHR43298">
    <property type="entry name" value="MULTIDRUG RESISTANCE PROTEIN NORM-RELATED"/>
    <property type="match status" value="1"/>
</dbReference>
<dbReference type="OrthoDB" id="9780160at2"/>
<feature type="transmembrane region" description="Helical" evidence="10">
    <location>
        <begin position="234"/>
        <end position="263"/>
    </location>
</feature>
<evidence type="ECO:0000313" key="11">
    <source>
        <dbReference type="EMBL" id="RRJ22843.1"/>
    </source>
</evidence>
<dbReference type="NCBIfam" id="TIGR00797">
    <property type="entry name" value="matE"/>
    <property type="match status" value="1"/>
</dbReference>
<accession>A0A3P3QRB9</accession>
<dbReference type="InterPro" id="IPR050222">
    <property type="entry name" value="MATE_MdtK"/>
</dbReference>
<dbReference type="GO" id="GO:0042910">
    <property type="term" value="F:xenobiotic transmembrane transporter activity"/>
    <property type="evidence" value="ECO:0007669"/>
    <property type="project" value="InterPro"/>
</dbReference>
<dbReference type="PANTHER" id="PTHR43298:SF2">
    <property type="entry name" value="FMN_FAD EXPORTER YEEO-RELATED"/>
    <property type="match status" value="1"/>
</dbReference>
<feature type="transmembrane region" description="Helical" evidence="10">
    <location>
        <begin position="283"/>
        <end position="303"/>
    </location>
</feature>
<keyword evidence="3" id="KW-0050">Antiport</keyword>
<dbReference type="PIRSF" id="PIRSF006603">
    <property type="entry name" value="DinF"/>
    <property type="match status" value="1"/>
</dbReference>